<protein>
    <submittedName>
        <fullName evidence="1">Kinase R-like protein</fullName>
    </submittedName>
</protein>
<dbReference type="Proteomes" id="UP000265520">
    <property type="component" value="Unassembled WGS sequence"/>
</dbReference>
<evidence type="ECO:0000313" key="2">
    <source>
        <dbReference type="Proteomes" id="UP000265520"/>
    </source>
</evidence>
<proteinExistence type="predicted"/>
<reference evidence="1 2" key="1">
    <citation type="journal article" date="2018" name="Front. Plant Sci.">
        <title>Red Clover (Trifolium pratense) and Zigzag Clover (T. medium) - A Picture of Genomic Similarities and Differences.</title>
        <authorList>
            <person name="Dluhosova J."/>
            <person name="Istvanek J."/>
            <person name="Nedelnik J."/>
            <person name="Repkova J."/>
        </authorList>
    </citation>
    <scope>NUCLEOTIDE SEQUENCE [LARGE SCALE GENOMIC DNA]</scope>
    <source>
        <strain evidence="2">cv. 10/8</strain>
        <tissue evidence="1">Leaf</tissue>
    </source>
</reference>
<accession>A0A392RZW8</accession>
<dbReference type="AlphaFoldDB" id="A0A392RZW8"/>
<sequence>MEIDGEESLSVAHIAESCSIEMKVMISDGENVICNDKRKCGYAEEVHSEYLNGIELRWQPRRCGKQQDNHGEGTRKPPRSPLRCIIRHTVDTCIRMRTSFLC</sequence>
<comment type="caution">
    <text evidence="1">The sequence shown here is derived from an EMBL/GenBank/DDBJ whole genome shotgun (WGS) entry which is preliminary data.</text>
</comment>
<keyword evidence="1" id="KW-0418">Kinase</keyword>
<keyword evidence="2" id="KW-1185">Reference proteome</keyword>
<name>A0A392RZW8_9FABA</name>
<dbReference type="GO" id="GO:0016301">
    <property type="term" value="F:kinase activity"/>
    <property type="evidence" value="ECO:0007669"/>
    <property type="project" value="UniProtKB-KW"/>
</dbReference>
<keyword evidence="1" id="KW-0808">Transferase</keyword>
<dbReference type="EMBL" id="LXQA010301258">
    <property type="protein sequence ID" value="MCI42171.1"/>
    <property type="molecule type" value="Genomic_DNA"/>
</dbReference>
<organism evidence="1 2">
    <name type="scientific">Trifolium medium</name>
    <dbReference type="NCBI Taxonomy" id="97028"/>
    <lineage>
        <taxon>Eukaryota</taxon>
        <taxon>Viridiplantae</taxon>
        <taxon>Streptophyta</taxon>
        <taxon>Embryophyta</taxon>
        <taxon>Tracheophyta</taxon>
        <taxon>Spermatophyta</taxon>
        <taxon>Magnoliopsida</taxon>
        <taxon>eudicotyledons</taxon>
        <taxon>Gunneridae</taxon>
        <taxon>Pentapetalae</taxon>
        <taxon>rosids</taxon>
        <taxon>fabids</taxon>
        <taxon>Fabales</taxon>
        <taxon>Fabaceae</taxon>
        <taxon>Papilionoideae</taxon>
        <taxon>50 kb inversion clade</taxon>
        <taxon>NPAAA clade</taxon>
        <taxon>Hologalegina</taxon>
        <taxon>IRL clade</taxon>
        <taxon>Trifolieae</taxon>
        <taxon>Trifolium</taxon>
    </lineage>
</organism>
<evidence type="ECO:0000313" key="1">
    <source>
        <dbReference type="EMBL" id="MCI42171.1"/>
    </source>
</evidence>